<proteinExistence type="predicted"/>
<dbReference type="Proteomes" id="UP000261285">
    <property type="component" value="Unassembled WGS sequence"/>
</dbReference>
<accession>A0A3E5G6H4</accession>
<dbReference type="EMBL" id="QSVN01000022">
    <property type="protein sequence ID" value="RGO29905.1"/>
    <property type="molecule type" value="Genomic_DNA"/>
</dbReference>
<name>A0A3E5G6H4_9FIRM</name>
<comment type="caution">
    <text evidence="1">The sequence shown here is derived from an EMBL/GenBank/DDBJ whole genome shotgun (WGS) entry which is preliminary data.</text>
</comment>
<organism evidence="1 2">
    <name type="scientific">Dorea longicatena</name>
    <dbReference type="NCBI Taxonomy" id="88431"/>
    <lineage>
        <taxon>Bacteria</taxon>
        <taxon>Bacillati</taxon>
        <taxon>Bacillota</taxon>
        <taxon>Clostridia</taxon>
        <taxon>Lachnospirales</taxon>
        <taxon>Lachnospiraceae</taxon>
        <taxon>Dorea</taxon>
    </lineage>
</organism>
<dbReference type="RefSeq" id="WP_117598541.1">
    <property type="nucleotide sequence ID" value="NZ_CABMEZ010000022.1"/>
</dbReference>
<dbReference type="InterPro" id="IPR027417">
    <property type="entry name" value="P-loop_NTPase"/>
</dbReference>
<dbReference type="AlphaFoldDB" id="A0A3E5G6H4"/>
<sequence length="66" mass="7410">MRRLLWSVVVILDEATAYTDPENEAILQNSIVKLGAGNTLFLFIHLPDQKIHGSFGNRRIGMIEVS</sequence>
<dbReference type="Gene3D" id="3.40.50.300">
    <property type="entry name" value="P-loop containing nucleotide triphosphate hydrolases"/>
    <property type="match status" value="1"/>
</dbReference>
<evidence type="ECO:0000313" key="2">
    <source>
        <dbReference type="Proteomes" id="UP000261285"/>
    </source>
</evidence>
<evidence type="ECO:0000313" key="1">
    <source>
        <dbReference type="EMBL" id="RGO29905.1"/>
    </source>
</evidence>
<protein>
    <submittedName>
        <fullName evidence="1">Uncharacterized protein</fullName>
    </submittedName>
</protein>
<reference evidence="1 2" key="1">
    <citation type="submission" date="2018-08" db="EMBL/GenBank/DDBJ databases">
        <title>A genome reference for cultivated species of the human gut microbiota.</title>
        <authorList>
            <person name="Zou Y."/>
            <person name="Xue W."/>
            <person name="Luo G."/>
        </authorList>
    </citation>
    <scope>NUCLEOTIDE SEQUENCE [LARGE SCALE GENOMIC DNA]</scope>
    <source>
        <strain evidence="1 2">OM02-16</strain>
    </source>
</reference>
<dbReference type="SUPFAM" id="SSF52540">
    <property type="entry name" value="P-loop containing nucleoside triphosphate hydrolases"/>
    <property type="match status" value="1"/>
</dbReference>
<gene>
    <name evidence="1" type="ORF">DXB16_13480</name>
</gene>